<accession>A0A9K3NB38</accession>
<dbReference type="Proteomes" id="UP000215914">
    <property type="component" value="Unassembled WGS sequence"/>
</dbReference>
<dbReference type="AlphaFoldDB" id="A0A9K3NB38"/>
<keyword evidence="4" id="KW-1185">Reference proteome</keyword>
<evidence type="ECO:0000256" key="2">
    <source>
        <dbReference type="SAM" id="MobiDB-lite"/>
    </source>
</evidence>
<sequence>MYEKRSRGKAWSYKRCWTCGEKPTPEVSSGRQLTPREYWQQNVGNVIEENIAKRVEEQVQRNEQEFHRRVEEHVQRQVNQQLEQLQGEMRQQFNQQLEKNASTFKRKEQVINRQFRLLPGNRGDSDGRRDYRGDSNGSRDGSGDDEDDG</sequence>
<name>A0A9K3NB38_HELAN</name>
<evidence type="ECO:0000313" key="4">
    <source>
        <dbReference type="Proteomes" id="UP000215914"/>
    </source>
</evidence>
<feature type="compositionally biased region" description="Basic and acidic residues" evidence="2">
    <location>
        <begin position="123"/>
        <end position="133"/>
    </location>
</feature>
<proteinExistence type="predicted"/>
<protein>
    <submittedName>
        <fullName evidence="3">Uncharacterized protein</fullName>
    </submittedName>
</protein>
<feature type="region of interest" description="Disordered" evidence="2">
    <location>
        <begin position="111"/>
        <end position="149"/>
    </location>
</feature>
<gene>
    <name evidence="3" type="ORF">HanXRQr2_Chr08g0319761</name>
</gene>
<reference evidence="3" key="1">
    <citation type="journal article" date="2017" name="Nature">
        <title>The sunflower genome provides insights into oil metabolism, flowering and Asterid evolution.</title>
        <authorList>
            <person name="Badouin H."/>
            <person name="Gouzy J."/>
            <person name="Grassa C.J."/>
            <person name="Murat F."/>
            <person name="Staton S.E."/>
            <person name="Cottret L."/>
            <person name="Lelandais-Briere C."/>
            <person name="Owens G.L."/>
            <person name="Carrere S."/>
            <person name="Mayjonade B."/>
            <person name="Legrand L."/>
            <person name="Gill N."/>
            <person name="Kane N.C."/>
            <person name="Bowers J.E."/>
            <person name="Hubner S."/>
            <person name="Bellec A."/>
            <person name="Berard A."/>
            <person name="Berges H."/>
            <person name="Blanchet N."/>
            <person name="Boniface M.C."/>
            <person name="Brunel D."/>
            <person name="Catrice O."/>
            <person name="Chaidir N."/>
            <person name="Claudel C."/>
            <person name="Donnadieu C."/>
            <person name="Faraut T."/>
            <person name="Fievet G."/>
            <person name="Helmstetter N."/>
            <person name="King M."/>
            <person name="Knapp S.J."/>
            <person name="Lai Z."/>
            <person name="Le Paslier M.C."/>
            <person name="Lippi Y."/>
            <person name="Lorenzon L."/>
            <person name="Mandel J.R."/>
            <person name="Marage G."/>
            <person name="Marchand G."/>
            <person name="Marquand E."/>
            <person name="Bret-Mestries E."/>
            <person name="Morien E."/>
            <person name="Nambeesan S."/>
            <person name="Nguyen T."/>
            <person name="Pegot-Espagnet P."/>
            <person name="Pouilly N."/>
            <person name="Raftis F."/>
            <person name="Sallet E."/>
            <person name="Schiex T."/>
            <person name="Thomas J."/>
            <person name="Vandecasteele C."/>
            <person name="Vares D."/>
            <person name="Vear F."/>
            <person name="Vautrin S."/>
            <person name="Crespi M."/>
            <person name="Mangin B."/>
            <person name="Burke J.M."/>
            <person name="Salse J."/>
            <person name="Munos S."/>
            <person name="Vincourt P."/>
            <person name="Rieseberg L.H."/>
            <person name="Langlade N.B."/>
        </authorList>
    </citation>
    <scope>NUCLEOTIDE SEQUENCE</scope>
    <source>
        <tissue evidence="3">Leaves</tissue>
    </source>
</reference>
<feature type="coiled-coil region" evidence="1">
    <location>
        <begin position="45"/>
        <end position="95"/>
    </location>
</feature>
<organism evidence="3 4">
    <name type="scientific">Helianthus annuus</name>
    <name type="common">Common sunflower</name>
    <dbReference type="NCBI Taxonomy" id="4232"/>
    <lineage>
        <taxon>Eukaryota</taxon>
        <taxon>Viridiplantae</taxon>
        <taxon>Streptophyta</taxon>
        <taxon>Embryophyta</taxon>
        <taxon>Tracheophyta</taxon>
        <taxon>Spermatophyta</taxon>
        <taxon>Magnoliopsida</taxon>
        <taxon>eudicotyledons</taxon>
        <taxon>Gunneridae</taxon>
        <taxon>Pentapetalae</taxon>
        <taxon>asterids</taxon>
        <taxon>campanulids</taxon>
        <taxon>Asterales</taxon>
        <taxon>Asteraceae</taxon>
        <taxon>Asteroideae</taxon>
        <taxon>Heliantheae alliance</taxon>
        <taxon>Heliantheae</taxon>
        <taxon>Helianthus</taxon>
    </lineage>
</organism>
<dbReference type="EMBL" id="MNCJ02000323">
    <property type="protein sequence ID" value="KAF5793731.1"/>
    <property type="molecule type" value="Genomic_DNA"/>
</dbReference>
<comment type="caution">
    <text evidence="3">The sequence shown here is derived from an EMBL/GenBank/DDBJ whole genome shotgun (WGS) entry which is preliminary data.</text>
</comment>
<keyword evidence="1" id="KW-0175">Coiled coil</keyword>
<dbReference type="Gramene" id="mRNA:HanXRQr2_Chr08g0319761">
    <property type="protein sequence ID" value="CDS:HanXRQr2_Chr08g0319761.1"/>
    <property type="gene ID" value="HanXRQr2_Chr08g0319761"/>
</dbReference>
<evidence type="ECO:0000313" key="3">
    <source>
        <dbReference type="EMBL" id="KAF5793731.1"/>
    </source>
</evidence>
<reference evidence="3" key="2">
    <citation type="submission" date="2020-06" db="EMBL/GenBank/DDBJ databases">
        <title>Helianthus annuus Genome sequencing and assembly Release 2.</title>
        <authorList>
            <person name="Gouzy J."/>
            <person name="Langlade N."/>
            <person name="Munos S."/>
        </authorList>
    </citation>
    <scope>NUCLEOTIDE SEQUENCE</scope>
    <source>
        <tissue evidence="3">Leaves</tissue>
    </source>
</reference>
<evidence type="ECO:0000256" key="1">
    <source>
        <dbReference type="SAM" id="Coils"/>
    </source>
</evidence>